<keyword evidence="8" id="KW-0393">Immunoglobulin domain</keyword>
<evidence type="ECO:0000259" key="11">
    <source>
        <dbReference type="PROSITE" id="PS50835"/>
    </source>
</evidence>
<keyword evidence="3 10" id="KW-0732">Signal</keyword>
<organism evidence="12 13">
    <name type="scientific">Perca fluviatilis</name>
    <name type="common">European perch</name>
    <dbReference type="NCBI Taxonomy" id="8168"/>
    <lineage>
        <taxon>Eukaryota</taxon>
        <taxon>Metazoa</taxon>
        <taxon>Chordata</taxon>
        <taxon>Craniata</taxon>
        <taxon>Vertebrata</taxon>
        <taxon>Euteleostomi</taxon>
        <taxon>Actinopterygii</taxon>
        <taxon>Neopterygii</taxon>
        <taxon>Teleostei</taxon>
        <taxon>Neoteleostei</taxon>
        <taxon>Acanthomorphata</taxon>
        <taxon>Eupercaria</taxon>
        <taxon>Perciformes</taxon>
        <taxon>Percoidei</taxon>
        <taxon>Percidae</taxon>
        <taxon>Percinae</taxon>
        <taxon>Perca</taxon>
    </lineage>
</organism>
<keyword evidence="6" id="KW-1015">Disulfide bond</keyword>
<dbReference type="PROSITE" id="PS50835">
    <property type="entry name" value="IG_LIKE"/>
    <property type="match status" value="1"/>
</dbReference>
<keyword evidence="5" id="KW-0472">Membrane</keyword>
<evidence type="ECO:0000256" key="9">
    <source>
        <dbReference type="ARBA" id="ARBA00038203"/>
    </source>
</evidence>
<keyword evidence="2" id="KW-0812">Transmembrane</keyword>
<feature type="signal peptide" evidence="10">
    <location>
        <begin position="1"/>
        <end position="17"/>
    </location>
</feature>
<accession>A0A6A5E698</accession>
<dbReference type="PANTHER" id="PTHR46608">
    <property type="entry name" value="T-CELL IMMUNOGLOBULIN AND MUCIN DOMAIN-CONTAINING PROTEIN 4"/>
    <property type="match status" value="1"/>
</dbReference>
<dbReference type="Proteomes" id="UP000465112">
    <property type="component" value="Chromosome 19"/>
</dbReference>
<dbReference type="SUPFAM" id="SSF48726">
    <property type="entry name" value="Immunoglobulin"/>
    <property type="match status" value="1"/>
</dbReference>
<dbReference type="InterPro" id="IPR007110">
    <property type="entry name" value="Ig-like_dom"/>
</dbReference>
<evidence type="ECO:0000256" key="7">
    <source>
        <dbReference type="ARBA" id="ARBA00023180"/>
    </source>
</evidence>
<reference evidence="12 13" key="1">
    <citation type="submission" date="2019-06" db="EMBL/GenBank/DDBJ databases">
        <title>A chromosome-scale genome assembly of the European perch, Perca fluviatilis.</title>
        <authorList>
            <person name="Roques C."/>
            <person name="Zahm M."/>
            <person name="Cabau C."/>
            <person name="Klopp C."/>
            <person name="Bouchez O."/>
            <person name="Donnadieu C."/>
            <person name="Kuhl H."/>
            <person name="Gislard M."/>
            <person name="Guendouz S."/>
            <person name="Journot L."/>
            <person name="Haffray P."/>
            <person name="Bestin A."/>
            <person name="Morvezen R."/>
            <person name="Feron R."/>
            <person name="Wen M."/>
            <person name="Jouanno E."/>
            <person name="Herpin A."/>
            <person name="Schartl M."/>
            <person name="Postlethwait J."/>
            <person name="Schaerlinger B."/>
            <person name="Chardard D."/>
            <person name="Lecocq T."/>
            <person name="Poncet C."/>
            <person name="Jaffrelo L."/>
            <person name="Lampietro C."/>
            <person name="Guiguen Y."/>
        </authorList>
    </citation>
    <scope>NUCLEOTIDE SEQUENCE [LARGE SCALE GENOMIC DNA]</scope>
    <source>
        <tissue evidence="12">Blood</tissue>
    </source>
</reference>
<keyword evidence="13" id="KW-1185">Reference proteome</keyword>
<evidence type="ECO:0000256" key="2">
    <source>
        <dbReference type="ARBA" id="ARBA00022692"/>
    </source>
</evidence>
<evidence type="ECO:0000256" key="8">
    <source>
        <dbReference type="ARBA" id="ARBA00023319"/>
    </source>
</evidence>
<dbReference type="Pfam" id="PF07686">
    <property type="entry name" value="V-set"/>
    <property type="match status" value="1"/>
</dbReference>
<feature type="chain" id="PRO_5025537094" description="Ig-like domain-containing protein" evidence="10">
    <location>
        <begin position="18"/>
        <end position="320"/>
    </location>
</feature>
<dbReference type="GO" id="GO:0060097">
    <property type="term" value="P:cytoskeletal rearrangement involved in phagocytosis, engulfment"/>
    <property type="evidence" value="ECO:0007669"/>
    <property type="project" value="TreeGrafter"/>
</dbReference>
<evidence type="ECO:0000256" key="3">
    <source>
        <dbReference type="ARBA" id="ARBA00022729"/>
    </source>
</evidence>
<dbReference type="InterPro" id="IPR036179">
    <property type="entry name" value="Ig-like_dom_sf"/>
</dbReference>
<evidence type="ECO:0000313" key="13">
    <source>
        <dbReference type="Proteomes" id="UP000465112"/>
    </source>
</evidence>
<dbReference type="Gene3D" id="2.60.40.10">
    <property type="entry name" value="Immunoglobulins"/>
    <property type="match status" value="1"/>
</dbReference>
<evidence type="ECO:0000313" key="12">
    <source>
        <dbReference type="EMBL" id="KAF1376130.1"/>
    </source>
</evidence>
<dbReference type="AlphaFoldDB" id="A0A6A5E698"/>
<dbReference type="GO" id="GO:0001786">
    <property type="term" value="F:phosphatidylserine binding"/>
    <property type="evidence" value="ECO:0007669"/>
    <property type="project" value="TreeGrafter"/>
</dbReference>
<feature type="domain" description="Ig-like" evidence="11">
    <location>
        <begin position="25"/>
        <end position="109"/>
    </location>
</feature>
<evidence type="ECO:0000256" key="10">
    <source>
        <dbReference type="SAM" id="SignalP"/>
    </source>
</evidence>
<dbReference type="InterPro" id="IPR013783">
    <property type="entry name" value="Ig-like_fold"/>
</dbReference>
<dbReference type="GO" id="GO:0016020">
    <property type="term" value="C:membrane"/>
    <property type="evidence" value="ECO:0007669"/>
    <property type="project" value="UniProtKB-SubCell"/>
</dbReference>
<sequence length="320" mass="34734">MKLVLLLALLTVSECDSSTVVGRTGEDVTLSCKYDIKRYKALSVCWGRGQIPIEGCNNQLISTDGHKVIEETRVSSRYELLGRLGDGDVSLTILNISETDAGFYGCRVEIPGWFNDDNHQFILIVERAPQTTTSATCTAAHVNATLVSVSAPQTTRSTFTAGPTNLLLPTSSPSSIAAEESSSVYKVLLCVLFGLVALSSLVIAISSSRSTVWSSSAGHRPLCTSRVEVLYACILTGPALLTSRFDISRYSDSDWNNFKLRPLHQVTSRSPQTDPVPLYWTVSFLSSAPSHLVHAPCCLMLTILLVLTSSRPARTSSRTR</sequence>
<evidence type="ECO:0000256" key="6">
    <source>
        <dbReference type="ARBA" id="ARBA00023157"/>
    </source>
</evidence>
<dbReference type="GO" id="GO:0043277">
    <property type="term" value="P:apoptotic cell clearance"/>
    <property type="evidence" value="ECO:0007669"/>
    <property type="project" value="TreeGrafter"/>
</dbReference>
<protein>
    <recommendedName>
        <fullName evidence="11">Ig-like domain-containing protein</fullName>
    </recommendedName>
</protein>
<evidence type="ECO:0000256" key="1">
    <source>
        <dbReference type="ARBA" id="ARBA00004479"/>
    </source>
</evidence>
<dbReference type="EMBL" id="VHII01000019">
    <property type="protein sequence ID" value="KAF1376130.1"/>
    <property type="molecule type" value="Genomic_DNA"/>
</dbReference>
<dbReference type="SMART" id="SM00409">
    <property type="entry name" value="IG"/>
    <property type="match status" value="1"/>
</dbReference>
<comment type="subcellular location">
    <subcellularLocation>
        <location evidence="1">Membrane</location>
        <topology evidence="1">Single-pass type I membrane protein</topology>
    </subcellularLocation>
</comment>
<keyword evidence="4" id="KW-1133">Transmembrane helix</keyword>
<keyword evidence="7" id="KW-0325">Glycoprotein</keyword>
<dbReference type="PANTHER" id="PTHR46608:SF3">
    <property type="entry name" value="T-CELL IMMUNOGLOBULIN AND MUCIN DOMAIN-CONTAINING PROTEIN 4"/>
    <property type="match status" value="1"/>
</dbReference>
<comment type="similarity">
    <text evidence="9">Belongs to the immunoglobulin superfamily. TIM family.</text>
</comment>
<name>A0A6A5E698_PERFL</name>
<proteinExistence type="inferred from homology"/>
<evidence type="ECO:0000256" key="5">
    <source>
        <dbReference type="ARBA" id="ARBA00023136"/>
    </source>
</evidence>
<dbReference type="FunFam" id="2.60.40.10:FF:000774">
    <property type="entry name" value="Hepatitis A virus cellular receptor 1"/>
    <property type="match status" value="1"/>
</dbReference>
<evidence type="ECO:0000256" key="4">
    <source>
        <dbReference type="ARBA" id="ARBA00022989"/>
    </source>
</evidence>
<dbReference type="InterPro" id="IPR003599">
    <property type="entry name" value="Ig_sub"/>
</dbReference>
<dbReference type="InterPro" id="IPR013106">
    <property type="entry name" value="Ig_V-set"/>
</dbReference>
<comment type="caution">
    <text evidence="12">The sequence shown here is derived from an EMBL/GenBank/DDBJ whole genome shotgun (WGS) entry which is preliminary data.</text>
</comment>
<gene>
    <name evidence="12" type="ORF">PFLUV_G00227500</name>
</gene>